<evidence type="ECO:0000313" key="3">
    <source>
        <dbReference type="EMBL" id="KKS98660.1"/>
    </source>
</evidence>
<dbReference type="EC" id="5.1.3.2" evidence="3"/>
<dbReference type="PRINTS" id="PR01713">
    <property type="entry name" value="NUCEPIMERASE"/>
</dbReference>
<gene>
    <name evidence="3" type="ORF">UV73_C0001G0181</name>
</gene>
<dbReference type="InterPro" id="IPR001509">
    <property type="entry name" value="Epimerase_deHydtase"/>
</dbReference>
<dbReference type="Proteomes" id="UP000034894">
    <property type="component" value="Unassembled WGS sequence"/>
</dbReference>
<name>A0A0G1DLD7_9BACT</name>
<dbReference type="PANTHER" id="PTHR43000">
    <property type="entry name" value="DTDP-D-GLUCOSE 4,6-DEHYDRATASE-RELATED"/>
    <property type="match status" value="1"/>
</dbReference>
<accession>A0A0G1DLD7</accession>
<comment type="similarity">
    <text evidence="1">Belongs to the NAD(P)-dependent epimerase/dehydratase family.</text>
</comment>
<dbReference type="PATRIC" id="fig|1618443.3.peg.181"/>
<dbReference type="Gene3D" id="3.40.50.720">
    <property type="entry name" value="NAD(P)-binding Rossmann-like Domain"/>
    <property type="match status" value="1"/>
</dbReference>
<protein>
    <submittedName>
        <fullName evidence="3">Nucleoside-diphosphate-sugar epimerase, UDP-glucose 4-epimerase</fullName>
        <ecNumber evidence="3">5.1.3.2</ecNumber>
    </submittedName>
</protein>
<dbReference type="SUPFAM" id="SSF51735">
    <property type="entry name" value="NAD(P)-binding Rossmann-fold domains"/>
    <property type="match status" value="1"/>
</dbReference>
<proteinExistence type="inferred from homology"/>
<organism evidence="3 4">
    <name type="scientific">Candidatus Gottesmanbacteria bacterium GW2011_GWA2_43_14</name>
    <dbReference type="NCBI Taxonomy" id="1618443"/>
    <lineage>
        <taxon>Bacteria</taxon>
        <taxon>Candidatus Gottesmaniibacteriota</taxon>
    </lineage>
</organism>
<dbReference type="GO" id="GO:0003978">
    <property type="term" value="F:UDP-glucose 4-epimerase activity"/>
    <property type="evidence" value="ECO:0007669"/>
    <property type="project" value="UniProtKB-EC"/>
</dbReference>
<comment type="caution">
    <text evidence="3">The sequence shown here is derived from an EMBL/GenBank/DDBJ whole genome shotgun (WGS) entry which is preliminary data.</text>
</comment>
<dbReference type="EMBL" id="LCFP01000001">
    <property type="protein sequence ID" value="KKS98660.1"/>
    <property type="molecule type" value="Genomic_DNA"/>
</dbReference>
<reference evidence="3 4" key="1">
    <citation type="journal article" date="2015" name="Nature">
        <title>rRNA introns, odd ribosomes, and small enigmatic genomes across a large radiation of phyla.</title>
        <authorList>
            <person name="Brown C.T."/>
            <person name="Hug L.A."/>
            <person name="Thomas B.C."/>
            <person name="Sharon I."/>
            <person name="Castelle C.J."/>
            <person name="Singh A."/>
            <person name="Wilkins M.J."/>
            <person name="Williams K.H."/>
            <person name="Banfield J.F."/>
        </authorList>
    </citation>
    <scope>NUCLEOTIDE SEQUENCE [LARGE SCALE GENOMIC DNA]</scope>
</reference>
<dbReference type="AlphaFoldDB" id="A0A0G1DLD7"/>
<keyword evidence="3" id="KW-0413">Isomerase</keyword>
<feature type="domain" description="NAD-dependent epimerase/dehydratase" evidence="2">
    <location>
        <begin position="6"/>
        <end position="134"/>
    </location>
</feature>
<feature type="domain" description="NAD-dependent epimerase/dehydratase" evidence="2">
    <location>
        <begin position="174"/>
        <end position="283"/>
    </location>
</feature>
<evidence type="ECO:0000313" key="4">
    <source>
        <dbReference type="Proteomes" id="UP000034894"/>
    </source>
</evidence>
<evidence type="ECO:0000259" key="2">
    <source>
        <dbReference type="Pfam" id="PF01370"/>
    </source>
</evidence>
<sequence length="373" mass="41302">MKFKKILVTGGAGFIGSHLVDGLISGGYEVRVLDSLDKQIHPSGRLPDYFNPKAEFMRGDVVRRADWLKALAGVEAVVHFASAVGVGQSMYEIERYVHVNSTGTAILLDILANGKHTVKKMLVAASMSSYGEGSYHCHDCGQVRPPLRSEEQLKKKDFRNFCPKCRKPVKPVATDEEAKQNSNSIYAISKKNQEEMVLNIGAAYNIPAVALRFFNVYGPRQSLSNPYNGVAAIFISRIKNGKAPLINEDGGQTRDFIHIRDVVAACRSSLEISAADYQVFNVGSGRPTTILEVAEILIRLFRADLKPEISGKVRKLDVRHCFADTGKINRLLGWSPKISLEQGLAEVIEWGKNEKAVDLVEKAMYELEEHGLR</sequence>
<dbReference type="STRING" id="1618443.UV73_C0001G0181"/>
<dbReference type="Pfam" id="PF01370">
    <property type="entry name" value="Epimerase"/>
    <property type="match status" value="2"/>
</dbReference>
<dbReference type="InterPro" id="IPR036291">
    <property type="entry name" value="NAD(P)-bd_dom_sf"/>
</dbReference>
<evidence type="ECO:0000256" key="1">
    <source>
        <dbReference type="ARBA" id="ARBA00007637"/>
    </source>
</evidence>